<feature type="non-terminal residue" evidence="2">
    <location>
        <position position="101"/>
    </location>
</feature>
<dbReference type="Gene3D" id="3.40.630.10">
    <property type="entry name" value="Zn peptidases"/>
    <property type="match status" value="1"/>
</dbReference>
<evidence type="ECO:0000256" key="1">
    <source>
        <dbReference type="SAM" id="Phobius"/>
    </source>
</evidence>
<dbReference type="SUPFAM" id="SSF53187">
    <property type="entry name" value="Zn-dependent exopeptidases"/>
    <property type="match status" value="1"/>
</dbReference>
<organism evidence="2 3">
    <name type="scientific">Rotaria sordida</name>
    <dbReference type="NCBI Taxonomy" id="392033"/>
    <lineage>
        <taxon>Eukaryota</taxon>
        <taxon>Metazoa</taxon>
        <taxon>Spiralia</taxon>
        <taxon>Gnathifera</taxon>
        <taxon>Rotifera</taxon>
        <taxon>Eurotatoria</taxon>
        <taxon>Bdelloidea</taxon>
        <taxon>Philodinida</taxon>
        <taxon>Philodinidae</taxon>
        <taxon>Rotaria</taxon>
    </lineage>
</organism>
<comment type="caution">
    <text evidence="2">The sequence shown here is derived from an EMBL/GenBank/DDBJ whole genome shotgun (WGS) entry which is preliminary data.</text>
</comment>
<protein>
    <submittedName>
        <fullName evidence="2">Uncharacterized protein</fullName>
    </submittedName>
</protein>
<dbReference type="AlphaFoldDB" id="A0A819ZTH6"/>
<dbReference type="EMBL" id="CAJOAX010018605">
    <property type="protein sequence ID" value="CAF4182537.1"/>
    <property type="molecule type" value="Genomic_DNA"/>
</dbReference>
<keyword evidence="1" id="KW-1133">Transmembrane helix</keyword>
<proteinExistence type="predicted"/>
<sequence>MLGSPNYMFGIYDARTANNNRPAHALPGTDKVTNLYREWFTRQNLLWNYTDFSGLSDHGPFLAVGIVAGGLFSGAAGLKSLDERNYYDKMLGQGLGGFAGT</sequence>
<accession>A0A819ZTH6</accession>
<reference evidence="2" key="1">
    <citation type="submission" date="2021-02" db="EMBL/GenBank/DDBJ databases">
        <authorList>
            <person name="Nowell W R."/>
        </authorList>
    </citation>
    <scope>NUCLEOTIDE SEQUENCE</scope>
</reference>
<feature type="transmembrane region" description="Helical" evidence="1">
    <location>
        <begin position="61"/>
        <end position="81"/>
    </location>
</feature>
<evidence type="ECO:0000313" key="3">
    <source>
        <dbReference type="Proteomes" id="UP000663823"/>
    </source>
</evidence>
<gene>
    <name evidence="2" type="ORF">OTI717_LOCUS37756</name>
</gene>
<evidence type="ECO:0000313" key="2">
    <source>
        <dbReference type="EMBL" id="CAF4182537.1"/>
    </source>
</evidence>
<keyword evidence="1" id="KW-0812">Transmembrane</keyword>
<name>A0A819ZTH6_9BILA</name>
<keyword evidence="1" id="KW-0472">Membrane</keyword>
<dbReference type="Proteomes" id="UP000663823">
    <property type="component" value="Unassembled WGS sequence"/>
</dbReference>